<dbReference type="PROSITE" id="PS51007">
    <property type="entry name" value="CYTC"/>
    <property type="match status" value="4"/>
</dbReference>
<evidence type="ECO:0000256" key="2">
    <source>
        <dbReference type="ARBA" id="ARBA00022723"/>
    </source>
</evidence>
<dbReference type="InterPro" id="IPR009056">
    <property type="entry name" value="Cyt_c-like_dom"/>
</dbReference>
<feature type="chain" id="PRO_5038651772" evidence="5">
    <location>
        <begin position="28"/>
        <end position="717"/>
    </location>
</feature>
<dbReference type="PANTHER" id="PTHR35008:SF8">
    <property type="entry name" value="ALCOHOL DEHYDROGENASE CYTOCHROME C SUBUNIT"/>
    <property type="match status" value="1"/>
</dbReference>
<keyword evidence="8" id="KW-1185">Reference proteome</keyword>
<accession>A0A9E6PSV5</accession>
<dbReference type="EMBL" id="CP077093">
    <property type="protein sequence ID" value="QXI31525.1"/>
    <property type="molecule type" value="Genomic_DNA"/>
</dbReference>
<gene>
    <name evidence="7" type="ORF">HU752_016760</name>
</gene>
<dbReference type="AlphaFoldDB" id="A0A9E6PSV5"/>
<feature type="domain" description="Cytochrome c" evidence="6">
    <location>
        <begin position="348"/>
        <end position="437"/>
    </location>
</feature>
<reference evidence="7 8" key="1">
    <citation type="journal article" date="2020" name="Microorganisms">
        <title>Reliable Identification of Environmental Pseudomonas Isolates Using the rpoD Gene.</title>
        <authorList>
            <consortium name="The Broad Institute Genome Sequencing Platform"/>
            <person name="Girard L."/>
            <person name="Lood C."/>
            <person name="Rokni-Zadeh H."/>
            <person name="van Noort V."/>
            <person name="Lavigne R."/>
            <person name="De Mot R."/>
        </authorList>
    </citation>
    <scope>NUCLEOTIDE SEQUENCE [LARGE SCALE GENOMIC DNA]</scope>
    <source>
        <strain evidence="7 8">RW8P3</strain>
    </source>
</reference>
<evidence type="ECO:0000256" key="3">
    <source>
        <dbReference type="ARBA" id="ARBA00023004"/>
    </source>
</evidence>
<dbReference type="KEGG" id="pvw:HU752_016760"/>
<evidence type="ECO:0000256" key="4">
    <source>
        <dbReference type="PROSITE-ProRule" id="PRU00433"/>
    </source>
</evidence>
<feature type="domain" description="Cytochrome c" evidence="6">
    <location>
        <begin position="59"/>
        <end position="163"/>
    </location>
</feature>
<evidence type="ECO:0000256" key="1">
    <source>
        <dbReference type="ARBA" id="ARBA00022617"/>
    </source>
</evidence>
<evidence type="ECO:0000256" key="5">
    <source>
        <dbReference type="SAM" id="SignalP"/>
    </source>
</evidence>
<dbReference type="Gene3D" id="1.10.760.10">
    <property type="entry name" value="Cytochrome c-like domain"/>
    <property type="match status" value="4"/>
</dbReference>
<dbReference type="InterPro" id="IPR051459">
    <property type="entry name" value="Cytochrome_c-type_DH"/>
</dbReference>
<dbReference type="GO" id="GO:0020037">
    <property type="term" value="F:heme binding"/>
    <property type="evidence" value="ECO:0007669"/>
    <property type="project" value="InterPro"/>
</dbReference>
<organism evidence="7 8">
    <name type="scientific">Pseudomonas vanderleydeniana</name>
    <dbReference type="NCBI Taxonomy" id="2745495"/>
    <lineage>
        <taxon>Bacteria</taxon>
        <taxon>Pseudomonadati</taxon>
        <taxon>Pseudomonadota</taxon>
        <taxon>Gammaproteobacteria</taxon>
        <taxon>Pseudomonadales</taxon>
        <taxon>Pseudomonadaceae</taxon>
        <taxon>Pseudomonas</taxon>
    </lineage>
</organism>
<evidence type="ECO:0000259" key="6">
    <source>
        <dbReference type="PROSITE" id="PS51007"/>
    </source>
</evidence>
<dbReference type="Pfam" id="PF00034">
    <property type="entry name" value="Cytochrom_C"/>
    <property type="match status" value="3"/>
</dbReference>
<sequence length="717" mass="78228">MTTYSPRALFLAVTALLVSVATTNAVASKAPGQDNALAPAIIDDLPANYAADLDGDTRRLVERGRYIARLGDCVACHTASDKRKPMAGGLALETPFGVLYSTNITPDDETGIGRYSFEQFDRAMRKGVAADGHNLYPAMPYPSYARITNEDMHALYAYLMEGVSPVRQPNRPLEMGFPFNQRWGLSMWNWMFLDDQVFTANPEQSDAWNRGAYIVQGLGHCGACHTPRGIGFQEKTLSEAGRHGSHFLAGETVEGWRALSLRNLWTPEQTAEMLKTGRNSHGTVSGNMVDVVQHSTQYMDDQDLRAVGLYLKSLPASEHDQPLQVVQGPVPAITPVSASSAGALPVDLLTSRGGLGYQQFCADCHRSDGAGVHGVFPPLAGNPVLRSEDPSTLVHITLTGWRSAQTASHARGLTMPSFARLSDQEITDILNFTRRAWGNSVVQAIRPTLVADMRKRLDVRTQDNRPFETPRLADLLKEPNAGQLVLGAQLNTHTHELLPANVGNALNCASCHLNAGTVADGSPYVGVSAFFPSYAPRAGRVISLEERINGCFLRSMNGKPLPLESTEMKAMVAYFDWMKRETRPADKVEGRGVGKIDTSIVPNLENGEKLYAVQCALCHGNDGEGIRNASGKWVYPPLWGDDSFNLGAGMARTYTAAAFVKQNMPIAFKDHFPLGQGGLTDQEAVDVAAYFSHKPRPDFAGKVRDWPKDKKPVDARY</sequence>
<evidence type="ECO:0000313" key="7">
    <source>
        <dbReference type="EMBL" id="QXI31525.1"/>
    </source>
</evidence>
<dbReference type="Proteomes" id="UP000634530">
    <property type="component" value="Chromosome"/>
</dbReference>
<keyword evidence="1 4" id="KW-0349">Heme</keyword>
<dbReference type="Pfam" id="PF21342">
    <property type="entry name" value="SoxA-TsdA_cyt-c"/>
    <property type="match status" value="1"/>
</dbReference>
<feature type="signal peptide" evidence="5">
    <location>
        <begin position="1"/>
        <end position="27"/>
    </location>
</feature>
<dbReference type="GO" id="GO:0046872">
    <property type="term" value="F:metal ion binding"/>
    <property type="evidence" value="ECO:0007669"/>
    <property type="project" value="UniProtKB-KW"/>
</dbReference>
<reference evidence="7 8" key="2">
    <citation type="journal article" date="2021" name="Microorganisms">
        <title>The Ever-Expanding Pseudomonas Genus: Description of 43 New Species and Partition of the Pseudomonas putida Group.</title>
        <authorList>
            <person name="Girard L."/>
            <person name="Lood C."/>
            <person name="Hofte M."/>
            <person name="Vandamme P."/>
            <person name="Rokni-Zadeh H."/>
            <person name="van Noort V."/>
            <person name="Lavigne R."/>
            <person name="De Mot R."/>
        </authorList>
    </citation>
    <scope>NUCLEOTIDE SEQUENCE [LARGE SCALE GENOMIC DNA]</scope>
    <source>
        <strain evidence="7 8">RW8P3</strain>
    </source>
</reference>
<dbReference type="InterPro" id="IPR036909">
    <property type="entry name" value="Cyt_c-like_dom_sf"/>
</dbReference>
<keyword evidence="2 4" id="KW-0479">Metal-binding</keyword>
<keyword evidence="3 4" id="KW-0408">Iron</keyword>
<name>A0A9E6PSV5_9PSED</name>
<feature type="domain" description="Cytochrome c" evidence="6">
    <location>
        <begin position="206"/>
        <end position="315"/>
    </location>
</feature>
<dbReference type="SUPFAM" id="SSF46626">
    <property type="entry name" value="Cytochrome c"/>
    <property type="match status" value="5"/>
</dbReference>
<dbReference type="GO" id="GO:0009055">
    <property type="term" value="F:electron transfer activity"/>
    <property type="evidence" value="ECO:0007669"/>
    <property type="project" value="InterPro"/>
</dbReference>
<protein>
    <submittedName>
        <fullName evidence="7">C-type cytochrome</fullName>
    </submittedName>
</protein>
<evidence type="ECO:0000313" key="8">
    <source>
        <dbReference type="Proteomes" id="UP000634530"/>
    </source>
</evidence>
<proteinExistence type="predicted"/>
<feature type="domain" description="Cytochrome c" evidence="6">
    <location>
        <begin position="602"/>
        <end position="695"/>
    </location>
</feature>
<dbReference type="PANTHER" id="PTHR35008">
    <property type="entry name" value="BLL4482 PROTEIN-RELATED"/>
    <property type="match status" value="1"/>
</dbReference>
<keyword evidence="5" id="KW-0732">Signal</keyword>